<dbReference type="AlphaFoldDB" id="A0A937EQ30"/>
<comment type="caution">
    <text evidence="3">The sequence shown here is derived from an EMBL/GenBank/DDBJ whole genome shotgun (WGS) entry which is preliminary data.</text>
</comment>
<keyword evidence="2" id="KW-0812">Transmembrane</keyword>
<keyword evidence="4" id="KW-1185">Reference proteome</keyword>
<feature type="region of interest" description="Disordered" evidence="1">
    <location>
        <begin position="195"/>
        <end position="223"/>
    </location>
</feature>
<evidence type="ECO:0000256" key="1">
    <source>
        <dbReference type="SAM" id="MobiDB-lite"/>
    </source>
</evidence>
<keyword evidence="2" id="KW-0472">Membrane</keyword>
<keyword evidence="2" id="KW-1133">Transmembrane helix</keyword>
<feature type="transmembrane region" description="Helical" evidence="2">
    <location>
        <begin position="12"/>
        <end position="35"/>
    </location>
</feature>
<evidence type="ECO:0000313" key="4">
    <source>
        <dbReference type="Proteomes" id="UP000661858"/>
    </source>
</evidence>
<reference evidence="3" key="1">
    <citation type="submission" date="2021-01" db="EMBL/GenBank/DDBJ databases">
        <title>WGS of actinomycetes isolated from Thailand.</title>
        <authorList>
            <person name="Thawai C."/>
        </authorList>
    </citation>
    <scope>NUCLEOTIDE SEQUENCE</scope>
    <source>
        <strain evidence="3">RCU-197</strain>
    </source>
</reference>
<dbReference type="RefSeq" id="WP_201844010.1">
    <property type="nucleotide sequence ID" value="NZ_JAERRK010000033.1"/>
</dbReference>
<proteinExistence type="predicted"/>
<organism evidence="3 4">
    <name type="scientific">Streptomyces actinomycinicus</name>
    <dbReference type="NCBI Taxonomy" id="1695166"/>
    <lineage>
        <taxon>Bacteria</taxon>
        <taxon>Bacillati</taxon>
        <taxon>Actinomycetota</taxon>
        <taxon>Actinomycetes</taxon>
        <taxon>Kitasatosporales</taxon>
        <taxon>Streptomycetaceae</taxon>
        <taxon>Streptomyces</taxon>
    </lineage>
</organism>
<accession>A0A937EQ30</accession>
<protein>
    <submittedName>
        <fullName evidence="3">Uncharacterized protein</fullName>
    </submittedName>
</protein>
<dbReference type="Proteomes" id="UP000661858">
    <property type="component" value="Unassembled WGS sequence"/>
</dbReference>
<name>A0A937EQ30_9ACTN</name>
<dbReference type="EMBL" id="JAERRK010000033">
    <property type="protein sequence ID" value="MBL1087472.1"/>
    <property type="molecule type" value="Genomic_DNA"/>
</dbReference>
<gene>
    <name evidence="3" type="ORF">JK359_36965</name>
</gene>
<evidence type="ECO:0000256" key="2">
    <source>
        <dbReference type="SAM" id="Phobius"/>
    </source>
</evidence>
<sequence length="223" mass="25042">MDHLRALTADQWTIIVAVVAALIAAWQASIARMAAREQLALSKRIHREQNEPYVIVDIQPDTNHGSLLLVIENTGPTVARNVRISCNPPLESGWEPRPGEPDLTQVMQEILARPIPILPPRRRLTFLLDNQERFQNAHLPRVYTFTVDANGPEGKVETAQYTADLDAVKWVMLEDRPTKHLEDKLVKIEKAVHALGPGNRRSFPPRTVPAPVRQQRLGSGDTE</sequence>
<evidence type="ECO:0000313" key="3">
    <source>
        <dbReference type="EMBL" id="MBL1087472.1"/>
    </source>
</evidence>